<gene>
    <name evidence="12" type="ORF">FWILDA_LOCUS3978</name>
</gene>
<keyword evidence="3" id="KW-0472">Membrane</keyword>
<dbReference type="SMART" id="SM01270">
    <property type="entry name" value="Longin"/>
    <property type="match status" value="1"/>
</dbReference>
<comment type="subcellular location">
    <subcellularLocation>
        <location evidence="8">Endomembrane system</location>
        <topology evidence="8">Lipid-anchor</topology>
        <orientation evidence="8">Cytoplasmic side</orientation>
    </subcellularLocation>
</comment>
<evidence type="ECO:0000259" key="10">
    <source>
        <dbReference type="PROSITE" id="PS50859"/>
    </source>
</evidence>
<dbReference type="InterPro" id="IPR011012">
    <property type="entry name" value="Longin-like_dom_sf"/>
</dbReference>
<evidence type="ECO:0000256" key="4">
    <source>
        <dbReference type="ARBA" id="ARBA00023139"/>
    </source>
</evidence>
<dbReference type="SUPFAM" id="SSF58038">
    <property type="entry name" value="SNARE fusion complex"/>
    <property type="match status" value="1"/>
</dbReference>
<proteinExistence type="inferred from homology"/>
<keyword evidence="9" id="KW-0175">Coiled coil</keyword>
<evidence type="ECO:0000256" key="3">
    <source>
        <dbReference type="ARBA" id="ARBA00023136"/>
    </source>
</evidence>
<dbReference type="GO" id="GO:0006888">
    <property type="term" value="P:endoplasmic reticulum to Golgi vesicle-mediated transport"/>
    <property type="evidence" value="ECO:0007669"/>
    <property type="project" value="TreeGrafter"/>
</dbReference>
<keyword evidence="2" id="KW-0488">Methylation</keyword>
<organism evidence="12 13">
    <name type="scientific">Funneliformis geosporum</name>
    <dbReference type="NCBI Taxonomy" id="1117311"/>
    <lineage>
        <taxon>Eukaryota</taxon>
        <taxon>Fungi</taxon>
        <taxon>Fungi incertae sedis</taxon>
        <taxon>Mucoromycota</taxon>
        <taxon>Glomeromycotina</taxon>
        <taxon>Glomeromycetes</taxon>
        <taxon>Glomerales</taxon>
        <taxon>Glomeraceae</taxon>
        <taxon>Funneliformis</taxon>
    </lineage>
</organism>
<dbReference type="GO" id="GO:0005794">
    <property type="term" value="C:Golgi apparatus"/>
    <property type="evidence" value="ECO:0007669"/>
    <property type="project" value="TreeGrafter"/>
</dbReference>
<evidence type="ECO:0000313" key="12">
    <source>
        <dbReference type="EMBL" id="CAI2169234.1"/>
    </source>
</evidence>
<dbReference type="PANTHER" id="PTHR45806">
    <property type="entry name" value="SYNAPTOBREVIN HOMOLOG YKT6"/>
    <property type="match status" value="1"/>
</dbReference>
<dbReference type="CDD" id="cd14824">
    <property type="entry name" value="Longin"/>
    <property type="match status" value="1"/>
</dbReference>
<evidence type="ECO:0000256" key="5">
    <source>
        <dbReference type="ARBA" id="ARBA00023288"/>
    </source>
</evidence>
<dbReference type="OrthoDB" id="27923at2759"/>
<dbReference type="Gene3D" id="1.20.5.110">
    <property type="match status" value="1"/>
</dbReference>
<dbReference type="PRINTS" id="PR00219">
    <property type="entry name" value="SYNAPTOBREVN"/>
</dbReference>
<dbReference type="InterPro" id="IPR010908">
    <property type="entry name" value="Longin_dom"/>
</dbReference>
<sequence length="199" mass="23220">MKVYSIAIYSKDSYNEVIRLTAEYDLSSFGFFQRSTVQDIIMVISKAIAAGTKPGQRQRVEEQPYVGYVYSRSDIPLTGVMITDEEYPQRVSFSVLNKILDEFLIKFPHNDFSKLGTISYPELKTYIVKYQDPKQADQIVKVQEQLDETKQVMNRTIESLLQRGEKLDDLIDRSQEISFQSKAFYKQARKLLYYFMIPT</sequence>
<evidence type="ECO:0000256" key="6">
    <source>
        <dbReference type="ARBA" id="ARBA00023289"/>
    </source>
</evidence>
<dbReference type="PROSITE" id="PS50892">
    <property type="entry name" value="V_SNARE"/>
    <property type="match status" value="1"/>
</dbReference>
<evidence type="ECO:0000256" key="9">
    <source>
        <dbReference type="PROSITE-ProRule" id="PRU00290"/>
    </source>
</evidence>
<reference evidence="12" key="1">
    <citation type="submission" date="2022-08" db="EMBL/GenBank/DDBJ databases">
        <authorList>
            <person name="Kallberg Y."/>
            <person name="Tangrot J."/>
            <person name="Rosling A."/>
        </authorList>
    </citation>
    <scope>NUCLEOTIDE SEQUENCE</scope>
    <source>
        <strain evidence="12">Wild A</strain>
    </source>
</reference>
<dbReference type="GO" id="GO:0005484">
    <property type="term" value="F:SNAP receptor activity"/>
    <property type="evidence" value="ECO:0007669"/>
    <property type="project" value="TreeGrafter"/>
</dbReference>
<dbReference type="PANTHER" id="PTHR45806:SF1">
    <property type="entry name" value="SYNAPTOBREVIN HOMOLOG YKT6"/>
    <property type="match status" value="1"/>
</dbReference>
<evidence type="ECO:0000313" key="13">
    <source>
        <dbReference type="Proteomes" id="UP001153678"/>
    </source>
</evidence>
<dbReference type="GO" id="GO:0016020">
    <property type="term" value="C:membrane"/>
    <property type="evidence" value="ECO:0007669"/>
    <property type="project" value="InterPro"/>
</dbReference>
<keyword evidence="13" id="KW-1185">Reference proteome</keyword>
<dbReference type="AlphaFoldDB" id="A0A9W4WKQ1"/>
<evidence type="ECO:0000259" key="11">
    <source>
        <dbReference type="PROSITE" id="PS50892"/>
    </source>
</evidence>
<dbReference type="SUPFAM" id="SSF64356">
    <property type="entry name" value="SNARE-like"/>
    <property type="match status" value="1"/>
</dbReference>
<comment type="caution">
    <text evidence="12">The sequence shown here is derived from an EMBL/GenBank/DDBJ whole genome shotgun (WGS) entry which is preliminary data.</text>
</comment>
<dbReference type="Gene3D" id="3.30.450.50">
    <property type="entry name" value="Longin domain"/>
    <property type="match status" value="1"/>
</dbReference>
<dbReference type="InterPro" id="IPR001388">
    <property type="entry name" value="Synaptobrevin-like"/>
</dbReference>
<keyword evidence="5" id="KW-0449">Lipoprotein</keyword>
<keyword evidence="6" id="KW-0636">Prenylation</keyword>
<feature type="domain" description="Longin" evidence="10">
    <location>
        <begin position="8"/>
        <end position="104"/>
    </location>
</feature>
<accession>A0A9W4WKQ1</accession>
<dbReference type="Pfam" id="PF00957">
    <property type="entry name" value="Synaptobrevin"/>
    <property type="match status" value="1"/>
</dbReference>
<evidence type="ECO:0000256" key="1">
    <source>
        <dbReference type="ARBA" id="ARBA00008025"/>
    </source>
</evidence>
<name>A0A9W4WKQ1_9GLOM</name>
<dbReference type="Pfam" id="PF13774">
    <property type="entry name" value="Longin"/>
    <property type="match status" value="1"/>
</dbReference>
<evidence type="ECO:0000256" key="7">
    <source>
        <dbReference type="ARBA" id="ARBA00026133"/>
    </source>
</evidence>
<dbReference type="EMBL" id="CAMKVN010000563">
    <property type="protein sequence ID" value="CAI2169234.1"/>
    <property type="molecule type" value="Genomic_DNA"/>
</dbReference>
<feature type="domain" description="V-SNARE coiled-coil homology" evidence="11">
    <location>
        <begin position="138"/>
        <end position="198"/>
    </location>
</feature>
<comment type="similarity">
    <text evidence="1">Belongs to the synaptobrevin family.</text>
</comment>
<evidence type="ECO:0000256" key="8">
    <source>
        <dbReference type="ARBA" id="ARBA00046278"/>
    </source>
</evidence>
<dbReference type="PROSITE" id="PS50859">
    <property type="entry name" value="LONGIN"/>
    <property type="match status" value="1"/>
</dbReference>
<dbReference type="InterPro" id="IPR042855">
    <property type="entry name" value="V_SNARE_CC"/>
</dbReference>
<protein>
    <recommendedName>
        <fullName evidence="7">Synaptobrevin homolog YKT6</fullName>
    </recommendedName>
</protein>
<keyword evidence="4" id="KW-0564">Palmitate</keyword>
<dbReference type="Proteomes" id="UP001153678">
    <property type="component" value="Unassembled WGS sequence"/>
</dbReference>
<evidence type="ECO:0000256" key="2">
    <source>
        <dbReference type="ARBA" id="ARBA00022481"/>
    </source>
</evidence>